<evidence type="ECO:0000313" key="1">
    <source>
        <dbReference type="EMBL" id="EWS76554.1"/>
    </source>
</evidence>
<proteinExistence type="predicted"/>
<protein>
    <submittedName>
        <fullName evidence="1">Uncharacterized protein</fullName>
    </submittedName>
</protein>
<reference evidence="2" key="1">
    <citation type="journal article" date="2006" name="PLoS Biol.">
        <title>Macronuclear genome sequence of the ciliate Tetrahymena thermophila, a model eukaryote.</title>
        <authorList>
            <person name="Eisen J.A."/>
            <person name="Coyne R.S."/>
            <person name="Wu M."/>
            <person name="Wu D."/>
            <person name="Thiagarajan M."/>
            <person name="Wortman J.R."/>
            <person name="Badger J.H."/>
            <person name="Ren Q."/>
            <person name="Amedeo P."/>
            <person name="Jones K.M."/>
            <person name="Tallon L.J."/>
            <person name="Delcher A.L."/>
            <person name="Salzberg S.L."/>
            <person name="Silva J.C."/>
            <person name="Haas B.J."/>
            <person name="Majoros W.H."/>
            <person name="Farzad M."/>
            <person name="Carlton J.M."/>
            <person name="Smith R.K. Jr."/>
            <person name="Garg J."/>
            <person name="Pearlman R.E."/>
            <person name="Karrer K.M."/>
            <person name="Sun L."/>
            <person name="Manning G."/>
            <person name="Elde N.C."/>
            <person name="Turkewitz A.P."/>
            <person name="Asai D.J."/>
            <person name="Wilkes D.E."/>
            <person name="Wang Y."/>
            <person name="Cai H."/>
            <person name="Collins K."/>
            <person name="Stewart B.A."/>
            <person name="Lee S.R."/>
            <person name="Wilamowska K."/>
            <person name="Weinberg Z."/>
            <person name="Ruzzo W.L."/>
            <person name="Wloga D."/>
            <person name="Gaertig J."/>
            <person name="Frankel J."/>
            <person name="Tsao C.-C."/>
            <person name="Gorovsky M.A."/>
            <person name="Keeling P.J."/>
            <person name="Waller R.F."/>
            <person name="Patron N.J."/>
            <person name="Cherry J.M."/>
            <person name="Stover N.A."/>
            <person name="Krieger C.J."/>
            <person name="del Toro C."/>
            <person name="Ryder H.F."/>
            <person name="Williamson S.C."/>
            <person name="Barbeau R.A."/>
            <person name="Hamilton E.P."/>
            <person name="Orias E."/>
        </authorList>
    </citation>
    <scope>NUCLEOTIDE SEQUENCE [LARGE SCALE GENOMIC DNA]</scope>
    <source>
        <strain evidence="2">SB210</strain>
    </source>
</reference>
<dbReference type="KEGG" id="tet:TTHERM_000365389"/>
<organism evidence="1 2">
    <name type="scientific">Tetrahymena thermophila (strain SB210)</name>
    <dbReference type="NCBI Taxonomy" id="312017"/>
    <lineage>
        <taxon>Eukaryota</taxon>
        <taxon>Sar</taxon>
        <taxon>Alveolata</taxon>
        <taxon>Ciliophora</taxon>
        <taxon>Intramacronucleata</taxon>
        <taxon>Oligohymenophorea</taxon>
        <taxon>Hymenostomatida</taxon>
        <taxon>Tetrahymenina</taxon>
        <taxon>Tetrahymenidae</taxon>
        <taxon>Tetrahymena</taxon>
    </lineage>
</organism>
<sequence length="124" mass="14577">MVWLTQKKDVPIMQKIEIIQSLYGQFKKISRIIEIPIHQAIIYLKQEGNTSPKQQIICNKKKEKIIGIRRQANLLFKRLLSQNSQFLKKKLINILVVTDKTTARPPKIFHIYGLSLQFPQFLYA</sequence>
<name>W7XLM6_TETTS</name>
<dbReference type="RefSeq" id="XP_012650926.1">
    <property type="nucleotide sequence ID" value="XM_012795472.1"/>
</dbReference>
<gene>
    <name evidence="1" type="ORF">TTHERM_000365389</name>
</gene>
<dbReference type="AlphaFoldDB" id="W7XLM6"/>
<dbReference type="Proteomes" id="UP000009168">
    <property type="component" value="Unassembled WGS sequence"/>
</dbReference>
<evidence type="ECO:0000313" key="2">
    <source>
        <dbReference type="Proteomes" id="UP000009168"/>
    </source>
</evidence>
<accession>W7XLM6</accession>
<keyword evidence="2" id="KW-1185">Reference proteome</keyword>
<dbReference type="GeneID" id="24438622"/>
<dbReference type="EMBL" id="GG662855">
    <property type="protein sequence ID" value="EWS76554.1"/>
    <property type="molecule type" value="Genomic_DNA"/>
</dbReference>
<dbReference type="InParanoid" id="W7XLM6"/>